<feature type="domain" description="YCII-related" evidence="2">
    <location>
        <begin position="14"/>
        <end position="93"/>
    </location>
</feature>
<dbReference type="PANTHER" id="PTHR37828:SF1">
    <property type="entry name" value="YCII-RELATED DOMAIN-CONTAINING PROTEIN"/>
    <property type="match status" value="1"/>
</dbReference>
<accession>A0A7D3ZJH8</accession>
<keyword evidence="4" id="KW-1185">Reference proteome</keyword>
<evidence type="ECO:0000313" key="4">
    <source>
        <dbReference type="Proteomes" id="UP000501240"/>
    </source>
</evidence>
<dbReference type="AlphaFoldDB" id="A0A7D3ZJH8"/>
<sequence length="107" mass="12021">MWTGRPRAPFTARMFLLLLHYDDGVHGELDALIPEHYEYVDRHMKAGTFLLTARRDPRVGGVILADGTDRERIEAITAEDPFLRTGGVRYEIIAIEPTRSALAGITV</sequence>
<dbReference type="InterPro" id="IPR005545">
    <property type="entry name" value="YCII"/>
</dbReference>
<evidence type="ECO:0000256" key="1">
    <source>
        <dbReference type="ARBA" id="ARBA00007689"/>
    </source>
</evidence>
<dbReference type="PANTHER" id="PTHR37828">
    <property type="entry name" value="GSR2449 PROTEIN"/>
    <property type="match status" value="1"/>
</dbReference>
<proteinExistence type="inferred from homology"/>
<gene>
    <name evidence="3" type="ORF">ACTIVE_2979</name>
</gene>
<name>A0A7D3ZJH8_ACTVE</name>
<dbReference type="Pfam" id="PF03795">
    <property type="entry name" value="YCII"/>
    <property type="match status" value="1"/>
</dbReference>
<protein>
    <submittedName>
        <fullName evidence="3">YCII-like protein</fullName>
    </submittedName>
</protein>
<evidence type="ECO:0000259" key="2">
    <source>
        <dbReference type="Pfam" id="PF03795"/>
    </source>
</evidence>
<evidence type="ECO:0000313" key="3">
    <source>
        <dbReference type="EMBL" id="QKG21341.1"/>
    </source>
</evidence>
<reference evidence="3 4" key="1">
    <citation type="submission" date="2020-05" db="EMBL/GenBank/DDBJ databases">
        <title>Actinomadura verrucosospora NRRL-B18236 (PFL_A860) Genome sequencing and assembly.</title>
        <authorList>
            <person name="Samborskyy M."/>
        </authorList>
    </citation>
    <scope>NUCLEOTIDE SEQUENCE [LARGE SCALE GENOMIC DNA]</scope>
    <source>
        <strain evidence="3 4">NRRL:B18236</strain>
    </source>
</reference>
<organism evidence="3 4">
    <name type="scientific">Actinomadura verrucosospora</name>
    <dbReference type="NCBI Taxonomy" id="46165"/>
    <lineage>
        <taxon>Bacteria</taxon>
        <taxon>Bacillati</taxon>
        <taxon>Actinomycetota</taxon>
        <taxon>Actinomycetes</taxon>
        <taxon>Streptosporangiales</taxon>
        <taxon>Thermomonosporaceae</taxon>
        <taxon>Actinomadura</taxon>
    </lineage>
</organism>
<comment type="similarity">
    <text evidence="1">Belongs to the YciI family.</text>
</comment>
<dbReference type="EMBL" id="CP053892">
    <property type="protein sequence ID" value="QKG21341.1"/>
    <property type="molecule type" value="Genomic_DNA"/>
</dbReference>
<dbReference type="InterPro" id="IPR011008">
    <property type="entry name" value="Dimeric_a/b-barrel"/>
</dbReference>
<dbReference type="SUPFAM" id="SSF54909">
    <property type="entry name" value="Dimeric alpha+beta barrel"/>
    <property type="match status" value="1"/>
</dbReference>
<dbReference type="Gene3D" id="3.30.70.1060">
    <property type="entry name" value="Dimeric alpha+beta barrel"/>
    <property type="match status" value="1"/>
</dbReference>
<dbReference type="Proteomes" id="UP000501240">
    <property type="component" value="Chromosome"/>
</dbReference>